<name>A0ABT7LH92_9BURK</name>
<feature type="compositionally biased region" description="Basic and acidic residues" evidence="1">
    <location>
        <begin position="162"/>
        <end position="177"/>
    </location>
</feature>
<accession>A0ABT7LH92</accession>
<feature type="compositionally biased region" description="Basic and acidic residues" evidence="1">
    <location>
        <begin position="138"/>
        <end position="155"/>
    </location>
</feature>
<keyword evidence="4" id="KW-1185">Reference proteome</keyword>
<keyword evidence="2" id="KW-0732">Signal</keyword>
<feature type="compositionally biased region" description="Low complexity" evidence="1">
    <location>
        <begin position="128"/>
        <end position="137"/>
    </location>
</feature>
<evidence type="ECO:0000256" key="2">
    <source>
        <dbReference type="SAM" id="SignalP"/>
    </source>
</evidence>
<dbReference type="Proteomes" id="UP001238603">
    <property type="component" value="Unassembled WGS sequence"/>
</dbReference>
<protein>
    <submittedName>
        <fullName evidence="3">Uncharacterized protein</fullName>
    </submittedName>
</protein>
<proteinExistence type="predicted"/>
<organism evidence="3 4">
    <name type="scientific">Roseateles subflavus</name>
    <dbReference type="NCBI Taxonomy" id="3053353"/>
    <lineage>
        <taxon>Bacteria</taxon>
        <taxon>Pseudomonadati</taxon>
        <taxon>Pseudomonadota</taxon>
        <taxon>Betaproteobacteria</taxon>
        <taxon>Burkholderiales</taxon>
        <taxon>Sphaerotilaceae</taxon>
        <taxon>Roseateles</taxon>
    </lineage>
</organism>
<feature type="region of interest" description="Disordered" evidence="1">
    <location>
        <begin position="119"/>
        <end position="207"/>
    </location>
</feature>
<sequence length="207" mass="22712">MNRWPRTPARTGLLLALLVRCASAAMAADAPAGEGRAALRAQIERRYQADVEACQTRFAVNACVQEARTARQQALQPLQDEEIAESQAEREQRAVQSRHRLRQKAQDQALLEAQRRSAALMAPPPASIPEAAPAARAASREARAVPDVEKQRSEAEAAAARRAQDQKERLEKAEAHRRQVLQRLQDRALHKPLAPPLPPASAASAPR</sequence>
<dbReference type="RefSeq" id="WP_285982298.1">
    <property type="nucleotide sequence ID" value="NZ_JASVDS010000002.1"/>
</dbReference>
<feature type="signal peptide" evidence="2">
    <location>
        <begin position="1"/>
        <end position="27"/>
    </location>
</feature>
<evidence type="ECO:0000256" key="1">
    <source>
        <dbReference type="SAM" id="MobiDB-lite"/>
    </source>
</evidence>
<gene>
    <name evidence="3" type="ORF">QRD43_09855</name>
</gene>
<feature type="region of interest" description="Disordered" evidence="1">
    <location>
        <begin position="81"/>
        <end position="105"/>
    </location>
</feature>
<evidence type="ECO:0000313" key="3">
    <source>
        <dbReference type="EMBL" id="MDL5032208.1"/>
    </source>
</evidence>
<comment type="caution">
    <text evidence="3">The sequence shown here is derived from an EMBL/GenBank/DDBJ whole genome shotgun (WGS) entry which is preliminary data.</text>
</comment>
<dbReference type="EMBL" id="JASVDS010000002">
    <property type="protein sequence ID" value="MDL5032208.1"/>
    <property type="molecule type" value="Genomic_DNA"/>
</dbReference>
<reference evidence="3 4" key="1">
    <citation type="submission" date="2023-06" db="EMBL/GenBank/DDBJ databases">
        <title>Pelomonas sp. APW6 16S ribosomal RNA gene genome sequencing and assembly.</title>
        <authorList>
            <person name="Woo H."/>
        </authorList>
    </citation>
    <scope>NUCLEOTIDE SEQUENCE [LARGE SCALE GENOMIC DNA]</scope>
    <source>
        <strain evidence="3 4">APW6</strain>
    </source>
</reference>
<feature type="chain" id="PRO_5045094103" evidence="2">
    <location>
        <begin position="28"/>
        <end position="207"/>
    </location>
</feature>
<evidence type="ECO:0000313" key="4">
    <source>
        <dbReference type="Proteomes" id="UP001238603"/>
    </source>
</evidence>